<feature type="chain" id="PRO_5005568796" evidence="1">
    <location>
        <begin position="25"/>
        <end position="550"/>
    </location>
</feature>
<organism evidence="2 3">
    <name type="scientific">Thermincola ferriacetica</name>
    <dbReference type="NCBI Taxonomy" id="281456"/>
    <lineage>
        <taxon>Bacteria</taxon>
        <taxon>Bacillati</taxon>
        <taxon>Bacillota</taxon>
        <taxon>Clostridia</taxon>
        <taxon>Eubacteriales</taxon>
        <taxon>Thermincolaceae</taxon>
        <taxon>Thermincola</taxon>
    </lineage>
</organism>
<evidence type="ECO:0000256" key="1">
    <source>
        <dbReference type="SAM" id="SignalP"/>
    </source>
</evidence>
<proteinExistence type="predicted"/>
<name>A0A0L6W3H4_9FIRM</name>
<gene>
    <name evidence="2" type="ORF">Tfer_1280</name>
</gene>
<dbReference type="Proteomes" id="UP000037175">
    <property type="component" value="Unassembled WGS sequence"/>
</dbReference>
<feature type="signal peptide" evidence="1">
    <location>
        <begin position="1"/>
        <end position="24"/>
    </location>
</feature>
<sequence length="550" mass="62136" precursor="true">MKKALSLILASFMFFFTFYSSVYAATDDDGKKEFSVLAVGDYDYYKNLTFEDANYFDDYLQDSLGWTKIQYEVDPNPDGTTDAYNPVDKTAVGVSLGDFKDSTDGIIPQADQGDLLYFMGHAYSDRMLLKDELTDVHYTDIGTTYDSSTYSSNSAWDDDLEWTILGACSIANRNYDGIQWAKTLMGSPRRAHGIYGYQASSPSYPNDYYVATKFFANAAGTSPQTIWSSWINANNYYNATNWGVIEHSGNRDYLWGKGTVTSDTTGAPVIYQYQYGDDRVELLSSASVELSNSSIQTSDFTKVKLVGSYNTTAQKLDEEVIIDQFYADEQKNQIYKIRDKKGDLIVEGPKGSKLEILHTSGAIKYSREIVDEVVNFDYMEARAMADKFLETHGGKPADAFVWKIRPLEKNLLNFGTDSVDKSEKIGYLVEYKRKVDNILVDGYNGDSIRVLVDNQGVANMHKLWRNIDKNFNNDKKPIVTPEIAQTAAINNVHKIWKVPGKADNSIKTDLVYFSKSFMHDQTVMEPAWRVEVGKDSYIFVNAYSGKIEDY</sequence>
<dbReference type="RefSeq" id="WP_052217348.1">
    <property type="nucleotide sequence ID" value="NZ_LGTE01000006.1"/>
</dbReference>
<evidence type="ECO:0000313" key="3">
    <source>
        <dbReference type="Proteomes" id="UP000037175"/>
    </source>
</evidence>
<dbReference type="InterPro" id="IPR045926">
    <property type="entry name" value="DUF6345"/>
</dbReference>
<comment type="caution">
    <text evidence="2">The sequence shown here is derived from an EMBL/GenBank/DDBJ whole genome shotgun (WGS) entry which is preliminary data.</text>
</comment>
<keyword evidence="1" id="KW-0732">Signal</keyword>
<dbReference type="AlphaFoldDB" id="A0A0L6W3H4"/>
<dbReference type="Pfam" id="PF19872">
    <property type="entry name" value="DUF6345"/>
    <property type="match status" value="1"/>
</dbReference>
<reference evidence="3" key="1">
    <citation type="submission" date="2015-07" db="EMBL/GenBank/DDBJ databases">
        <title>Complete Genome of Thermincola ferriacetica strain Z-0001T.</title>
        <authorList>
            <person name="Lusk B."/>
            <person name="Badalamenti J.P."/>
            <person name="Parameswaran P."/>
            <person name="Bond D.R."/>
            <person name="Torres C.I."/>
        </authorList>
    </citation>
    <scope>NUCLEOTIDE SEQUENCE [LARGE SCALE GENOMIC DNA]</scope>
    <source>
        <strain evidence="3">Z-0001</strain>
    </source>
</reference>
<accession>A0A0L6W3H4</accession>
<dbReference type="PATRIC" id="fig|281456.6.peg.1354"/>
<dbReference type="EMBL" id="LGTE01000006">
    <property type="protein sequence ID" value="KNZ70137.1"/>
    <property type="molecule type" value="Genomic_DNA"/>
</dbReference>
<protein>
    <submittedName>
        <fullName evidence="2">Uncharacterized protein</fullName>
    </submittedName>
</protein>
<evidence type="ECO:0000313" key="2">
    <source>
        <dbReference type="EMBL" id="KNZ70137.1"/>
    </source>
</evidence>
<keyword evidence="3" id="KW-1185">Reference proteome</keyword>